<keyword evidence="1" id="KW-0812">Transmembrane</keyword>
<name>A0AA51RAJ1_9BACT</name>
<keyword evidence="3" id="KW-1185">Reference proteome</keyword>
<dbReference type="RefSeq" id="WP_308356817.1">
    <property type="nucleotide sequence ID" value="NZ_CP129970.2"/>
</dbReference>
<gene>
    <name evidence="2" type="ORF">QYS48_33970</name>
</gene>
<evidence type="ECO:0000313" key="2">
    <source>
        <dbReference type="EMBL" id="WMN06848.1"/>
    </source>
</evidence>
<dbReference type="Proteomes" id="UP001244443">
    <property type="component" value="Chromosome"/>
</dbReference>
<proteinExistence type="predicted"/>
<dbReference type="EMBL" id="CP129970">
    <property type="protein sequence ID" value="WMN06848.1"/>
    <property type="molecule type" value="Genomic_DNA"/>
</dbReference>
<keyword evidence="1" id="KW-0472">Membrane</keyword>
<accession>A0AA51RAJ1</accession>
<reference evidence="2" key="1">
    <citation type="submission" date="2023-08" db="EMBL/GenBank/DDBJ databases">
        <title>Comparative genomics and taxonomic characterization of three novel marine species of genus Marivirga.</title>
        <authorList>
            <person name="Muhammad N."/>
            <person name="Kim S.-G."/>
        </authorList>
    </citation>
    <scope>NUCLEOTIDE SEQUENCE [LARGE SCALE GENOMIC DNA]</scope>
    <source>
        <strain evidence="2">ABR2-2</strain>
    </source>
</reference>
<evidence type="ECO:0000313" key="3">
    <source>
        <dbReference type="Proteomes" id="UP001244443"/>
    </source>
</evidence>
<keyword evidence="1" id="KW-1133">Transmembrane helix</keyword>
<dbReference type="AlphaFoldDB" id="A0AA51RAJ1"/>
<evidence type="ECO:0000256" key="1">
    <source>
        <dbReference type="SAM" id="Phobius"/>
    </source>
</evidence>
<protein>
    <submittedName>
        <fullName evidence="2">Uncharacterized protein</fullName>
    </submittedName>
</protein>
<sequence length="247" mass="28255">MKVLKWIIIILLSLGLIGYFAYLIVDEDLPTGEEGPKAEELANRMLEAVNDSAWHAIAVVEWNFTGQRHLVWDKVNHRAKVSWDNYDVFIKLGTKEGVAFAKEKKIEREEVSNKLLDEAYGIWANDSFWLNPITKIKDNGTIRKYVPQTDENKEGLLVTYQTGGVTPGDSYLWVVDKKTALAEYVKMWVQIIPIGGMKFTWDDWNTTPEGAKIATSHESVMTINISELNTWPSLNMYPNLKEFEVLN</sequence>
<organism evidence="2 3">
    <name type="scientific">Marivirga arenosa</name>
    <dbReference type="NCBI Taxonomy" id="3059076"/>
    <lineage>
        <taxon>Bacteria</taxon>
        <taxon>Pseudomonadati</taxon>
        <taxon>Bacteroidota</taxon>
        <taxon>Cytophagia</taxon>
        <taxon>Cytophagales</taxon>
        <taxon>Marivirgaceae</taxon>
        <taxon>Marivirga</taxon>
    </lineage>
</organism>
<feature type="transmembrane region" description="Helical" evidence="1">
    <location>
        <begin position="6"/>
        <end position="25"/>
    </location>
</feature>